<feature type="transmembrane region" description="Helical" evidence="1">
    <location>
        <begin position="174"/>
        <end position="194"/>
    </location>
</feature>
<feature type="transmembrane region" description="Helical" evidence="1">
    <location>
        <begin position="59"/>
        <end position="79"/>
    </location>
</feature>
<feature type="transmembrane region" description="Helical" evidence="1">
    <location>
        <begin position="244"/>
        <end position="264"/>
    </location>
</feature>
<feature type="transmembrane region" description="Helical" evidence="1">
    <location>
        <begin position="276"/>
        <end position="295"/>
    </location>
</feature>
<organism evidence="2 3">
    <name type="scientific">Fermentimicrarchaeum limneticum</name>
    <dbReference type="NCBI Taxonomy" id="2795018"/>
    <lineage>
        <taxon>Archaea</taxon>
        <taxon>Candidatus Micrarchaeota</taxon>
        <taxon>Candidatus Fermentimicrarchaeales</taxon>
        <taxon>Candidatus Fermentimicrarchaeaceae</taxon>
        <taxon>Candidatus Fermentimicrarchaeum</taxon>
    </lineage>
</organism>
<protein>
    <submittedName>
        <fullName evidence="2">Uncharacterized protein</fullName>
    </submittedName>
</protein>
<feature type="transmembrane region" description="Helical" evidence="1">
    <location>
        <begin position="346"/>
        <end position="364"/>
    </location>
</feature>
<feature type="transmembrane region" description="Helical" evidence="1">
    <location>
        <begin position="315"/>
        <end position="334"/>
    </location>
</feature>
<feature type="transmembrane region" description="Helical" evidence="1">
    <location>
        <begin position="206"/>
        <end position="223"/>
    </location>
</feature>
<dbReference type="Proteomes" id="UP000510821">
    <property type="component" value="Chromosome"/>
</dbReference>
<gene>
    <name evidence="2" type="ORF">Sv326_1027</name>
</gene>
<evidence type="ECO:0000256" key="1">
    <source>
        <dbReference type="SAM" id="Phobius"/>
    </source>
</evidence>
<dbReference type="EMBL" id="CP058998">
    <property type="protein sequence ID" value="QLJ53202.1"/>
    <property type="molecule type" value="Genomic_DNA"/>
</dbReference>
<dbReference type="AlphaFoldDB" id="A0A7D6BP67"/>
<keyword evidence="1" id="KW-1133">Transmembrane helix</keyword>
<evidence type="ECO:0000313" key="2">
    <source>
        <dbReference type="EMBL" id="QLJ53202.1"/>
    </source>
</evidence>
<feature type="transmembrane region" description="Helical" evidence="1">
    <location>
        <begin position="133"/>
        <end position="153"/>
    </location>
</feature>
<dbReference type="KEGG" id="flt:Sv326_1027"/>
<keyword evidence="1" id="KW-0812">Transmembrane</keyword>
<evidence type="ECO:0000313" key="3">
    <source>
        <dbReference type="Proteomes" id="UP000510821"/>
    </source>
</evidence>
<name>A0A7D6BP67_FERL1</name>
<reference evidence="3" key="1">
    <citation type="submission" date="2020-07" db="EMBL/GenBank/DDBJ databases">
        <title>Metabolic diversity and evolutionary history of the archaeal phylum ###Micrarchaeota### uncovered from a freshwater lake metagenome.</title>
        <authorList>
            <person name="Kadnikov V.V."/>
            <person name="Savvichev A.S."/>
            <person name="Mardanov A.V."/>
            <person name="Beletsky A.V."/>
            <person name="Chupakov A.V."/>
            <person name="Kokryatskaya N.M."/>
            <person name="Pimenov N.V."/>
            <person name="Ravin N.V."/>
        </authorList>
    </citation>
    <scope>NUCLEOTIDE SEQUENCE [LARGE SCALE GENOMIC DNA]</scope>
</reference>
<keyword evidence="1" id="KW-0472">Membrane</keyword>
<proteinExistence type="predicted"/>
<feature type="transmembrane region" description="Helical" evidence="1">
    <location>
        <begin position="91"/>
        <end position="113"/>
    </location>
</feature>
<accession>A0A7D6BP67</accession>
<feature type="transmembrane region" description="Helical" evidence="1">
    <location>
        <begin position="7"/>
        <end position="28"/>
    </location>
</feature>
<sequence>MDNKAIWMILAAIGFLFIFGMPLFYLGVLNPAAPAEQARGVPVGGAEYAAGGYHIYNPLAGGGFIAFILGAIIFFWSLGDLRERIKANIPTILALIGIIFVFMSVYSLVAGLHDLLTFTTYEAAKKPTFGQQYGWLIQFIVYGIIGVVLLYYAEQKRKEAGEVRSIIPTATSSIGVFLLLATFLLFVSGFHSFMYLTDYTEYRQSLAWVIETFVFGLMSYYTLKMSENINRAEGRQKSIFTFPTAAMGVIFVILFLAVYVFGSFDWIYREYGTKTLNWFVEAVVFGALGVIFSMISDNLSWKDGEESTGFPTTMYVAGVLLLIPAVILFLAGFNDFLYSDPPPVKWFYEFLFLAIPGVIGIAAAEYTRRNKRLPVPPAQKPVRRSAKQK</sequence>